<name>A0A7G9QLQ9_9SPHI</name>
<gene>
    <name evidence="2" type="ORF">H9L23_09510</name>
</gene>
<sequence>MLISVIMSVYNAEEYLSEAIDSILSQNHKAFELIIVDDGSTDSSADIIRQYANLDSRIILISNEKNIGLPKSLNKAILFSKGEYIARHDADDRSAPERFSIQAAYAEAHPETDLIGSDCYVIDINGDIVCENNSYSAITDPWTDLLERRAIFTHGSTFIKKSSLINVGLYDERFYYSQDGELWLRFLSRGAKVHTIARPLYHYRVLPLQTVKKYNAQASFNEVKHMMYVHHSSDTEITSKLEEIAGIIAEKKPQTSVENYKSIYWKTLANIAYFNHARNWTIPYRYLFRAFRENELKQNTFYLLKLGVLYLMPRFITAKLRKQ</sequence>
<feature type="domain" description="Glycosyltransferase 2-like" evidence="1">
    <location>
        <begin position="4"/>
        <end position="117"/>
    </location>
</feature>
<dbReference type="Proteomes" id="UP000515806">
    <property type="component" value="Chromosome"/>
</dbReference>
<dbReference type="InterPro" id="IPR029044">
    <property type="entry name" value="Nucleotide-diphossugar_trans"/>
</dbReference>
<dbReference type="PANTHER" id="PTHR22916:SF3">
    <property type="entry name" value="UDP-GLCNAC:BETAGAL BETA-1,3-N-ACETYLGLUCOSAMINYLTRANSFERASE-LIKE PROTEIN 1"/>
    <property type="match status" value="1"/>
</dbReference>
<dbReference type="EMBL" id="CP060723">
    <property type="protein sequence ID" value="QNN44284.1"/>
    <property type="molecule type" value="Genomic_DNA"/>
</dbReference>
<dbReference type="Pfam" id="PF00535">
    <property type="entry name" value="Glycos_transf_2"/>
    <property type="match status" value="1"/>
</dbReference>
<evidence type="ECO:0000259" key="1">
    <source>
        <dbReference type="Pfam" id="PF00535"/>
    </source>
</evidence>
<evidence type="ECO:0000313" key="2">
    <source>
        <dbReference type="EMBL" id="QNN44284.1"/>
    </source>
</evidence>
<dbReference type="GO" id="GO:0016758">
    <property type="term" value="F:hexosyltransferase activity"/>
    <property type="evidence" value="ECO:0007669"/>
    <property type="project" value="UniProtKB-ARBA"/>
</dbReference>
<dbReference type="InterPro" id="IPR001173">
    <property type="entry name" value="Glyco_trans_2-like"/>
</dbReference>
<accession>A0A7G9QLQ9</accession>
<keyword evidence="2" id="KW-0808">Transferase</keyword>
<protein>
    <submittedName>
        <fullName evidence="2">Glycosyltransferase</fullName>
    </submittedName>
</protein>
<dbReference type="KEGG" id="proe:H9L23_09510"/>
<dbReference type="Gene3D" id="3.90.550.10">
    <property type="entry name" value="Spore Coat Polysaccharide Biosynthesis Protein SpsA, Chain A"/>
    <property type="match status" value="1"/>
</dbReference>
<dbReference type="SUPFAM" id="SSF53448">
    <property type="entry name" value="Nucleotide-diphospho-sugar transferases"/>
    <property type="match status" value="1"/>
</dbReference>
<evidence type="ECO:0000313" key="3">
    <source>
        <dbReference type="Proteomes" id="UP000515806"/>
    </source>
</evidence>
<dbReference type="PANTHER" id="PTHR22916">
    <property type="entry name" value="GLYCOSYLTRANSFERASE"/>
    <property type="match status" value="1"/>
</dbReference>
<dbReference type="AlphaFoldDB" id="A0A7G9QLQ9"/>
<organism evidence="2 3">
    <name type="scientific">Pedobacter roseus</name>
    <dbReference type="NCBI Taxonomy" id="336820"/>
    <lineage>
        <taxon>Bacteria</taxon>
        <taxon>Pseudomonadati</taxon>
        <taxon>Bacteroidota</taxon>
        <taxon>Sphingobacteriia</taxon>
        <taxon>Sphingobacteriales</taxon>
        <taxon>Sphingobacteriaceae</taxon>
        <taxon>Pedobacter</taxon>
    </lineage>
</organism>
<proteinExistence type="predicted"/>
<keyword evidence="3" id="KW-1185">Reference proteome</keyword>
<reference evidence="2 3" key="1">
    <citation type="submission" date="2020-08" db="EMBL/GenBank/DDBJ databases">
        <title>Genome sequence of Pedobacter roseus KACC 11594T.</title>
        <authorList>
            <person name="Hyun D.-W."/>
            <person name="Bae J.-W."/>
        </authorList>
    </citation>
    <scope>NUCLEOTIDE SEQUENCE [LARGE SCALE GENOMIC DNA]</scope>
    <source>
        <strain evidence="2 3">KACC 11594</strain>
    </source>
</reference>
<dbReference type="RefSeq" id="WP_187594729.1">
    <property type="nucleotide sequence ID" value="NZ_CP060723.1"/>
</dbReference>